<protein>
    <submittedName>
        <fullName evidence="2">VWA domain-containing protein</fullName>
    </submittedName>
</protein>
<evidence type="ECO:0000313" key="2">
    <source>
        <dbReference type="EMBL" id="MFC4767560.1"/>
    </source>
</evidence>
<keyword evidence="3" id="KW-1185">Reference proteome</keyword>
<comment type="caution">
    <text evidence="2">The sequence shown here is derived from an EMBL/GenBank/DDBJ whole genome shotgun (WGS) entry which is preliminary data.</text>
</comment>
<dbReference type="InterPro" id="IPR002035">
    <property type="entry name" value="VWF_A"/>
</dbReference>
<dbReference type="InterPro" id="IPR036465">
    <property type="entry name" value="vWFA_dom_sf"/>
</dbReference>
<proteinExistence type="predicted"/>
<dbReference type="SUPFAM" id="SSF53300">
    <property type="entry name" value="vWA-like"/>
    <property type="match status" value="2"/>
</dbReference>
<dbReference type="Proteomes" id="UP001596002">
    <property type="component" value="Unassembled WGS sequence"/>
</dbReference>
<gene>
    <name evidence="2" type="ORF">ACFO8Q_09320</name>
</gene>
<accession>A0ABV9Q0H7</accession>
<organism evidence="2 3">
    <name type="scientific">Effusibacillus consociatus</name>
    <dbReference type="NCBI Taxonomy" id="1117041"/>
    <lineage>
        <taxon>Bacteria</taxon>
        <taxon>Bacillati</taxon>
        <taxon>Bacillota</taxon>
        <taxon>Bacilli</taxon>
        <taxon>Bacillales</taxon>
        <taxon>Alicyclobacillaceae</taxon>
        <taxon>Effusibacillus</taxon>
    </lineage>
</organism>
<feature type="domain" description="VWFA" evidence="1">
    <location>
        <begin position="133"/>
        <end position="237"/>
    </location>
</feature>
<sequence length="237" mass="25501">MWEQVELKQILLITDGCSNIGGNPVHAAEVAREHGIGVNVIGIVDGGSLRSSGEREVREIAAAGGGMSRIVEMRQLAQTMHMMTRYTMQMTIQQAVNKELRAIVGSEMTDLPPDKRMEIARVIDQAGEEAELRLVLLVDVSASMNDKLPQVRDAIRDLEIGLDARKGKHQVAVMTYPSAGGVAKIVSQFCERPGLTALSSELTASGGTPTGPALEQALSLFVSGKERLYGSARSYVV</sequence>
<dbReference type="RefSeq" id="WP_380025482.1">
    <property type="nucleotide sequence ID" value="NZ_JBHSHC010000072.1"/>
</dbReference>
<evidence type="ECO:0000259" key="1">
    <source>
        <dbReference type="PROSITE" id="PS50234"/>
    </source>
</evidence>
<reference evidence="3" key="1">
    <citation type="journal article" date="2019" name="Int. J. Syst. Evol. Microbiol.">
        <title>The Global Catalogue of Microorganisms (GCM) 10K type strain sequencing project: providing services to taxonomists for standard genome sequencing and annotation.</title>
        <authorList>
            <consortium name="The Broad Institute Genomics Platform"/>
            <consortium name="The Broad Institute Genome Sequencing Center for Infectious Disease"/>
            <person name="Wu L."/>
            <person name="Ma J."/>
        </authorList>
    </citation>
    <scope>NUCLEOTIDE SEQUENCE [LARGE SCALE GENOMIC DNA]</scope>
    <source>
        <strain evidence="3">WYCCWR 12678</strain>
    </source>
</reference>
<dbReference type="Pfam" id="PF00092">
    <property type="entry name" value="VWA"/>
    <property type="match status" value="1"/>
</dbReference>
<evidence type="ECO:0000313" key="3">
    <source>
        <dbReference type="Proteomes" id="UP001596002"/>
    </source>
</evidence>
<dbReference type="Gene3D" id="3.40.50.410">
    <property type="entry name" value="von Willebrand factor, type A domain"/>
    <property type="match status" value="1"/>
</dbReference>
<dbReference type="PROSITE" id="PS50234">
    <property type="entry name" value="VWFA"/>
    <property type="match status" value="1"/>
</dbReference>
<name>A0ABV9Q0H7_9BACL</name>
<dbReference type="CDD" id="cd00198">
    <property type="entry name" value="vWFA"/>
    <property type="match status" value="1"/>
</dbReference>
<dbReference type="EMBL" id="JBHSHC010000072">
    <property type="protein sequence ID" value="MFC4767560.1"/>
    <property type="molecule type" value="Genomic_DNA"/>
</dbReference>